<evidence type="ECO:0000313" key="1">
    <source>
        <dbReference type="EMBL" id="PIN10609.1"/>
    </source>
</evidence>
<organism evidence="1 2">
    <name type="scientific">Handroanthus impetiginosus</name>
    <dbReference type="NCBI Taxonomy" id="429701"/>
    <lineage>
        <taxon>Eukaryota</taxon>
        <taxon>Viridiplantae</taxon>
        <taxon>Streptophyta</taxon>
        <taxon>Embryophyta</taxon>
        <taxon>Tracheophyta</taxon>
        <taxon>Spermatophyta</taxon>
        <taxon>Magnoliopsida</taxon>
        <taxon>eudicotyledons</taxon>
        <taxon>Gunneridae</taxon>
        <taxon>Pentapetalae</taxon>
        <taxon>asterids</taxon>
        <taxon>lamiids</taxon>
        <taxon>Lamiales</taxon>
        <taxon>Bignoniaceae</taxon>
        <taxon>Crescentiina</taxon>
        <taxon>Tabebuia alliance</taxon>
        <taxon>Handroanthus</taxon>
    </lineage>
</organism>
<name>A0A2G9GZB0_9LAMI</name>
<keyword evidence="2" id="KW-1185">Reference proteome</keyword>
<protein>
    <submittedName>
        <fullName evidence="1">Uncharacterized protein</fullName>
    </submittedName>
</protein>
<sequence length="119" mass="14214">MICSPINFPLLKTLNYLLQLPVFLSSNKSERIYLYRLIERNKSMEMRHMLQDLCCGYPLRTFFIITYIPQSPFTSMPHSALPWTMKINKMWRKRLRFCPKDEVPYYQIAFSEIGIPVSL</sequence>
<reference evidence="2" key="1">
    <citation type="journal article" date="2018" name="Gigascience">
        <title>Genome assembly of the Pink Ipe (Handroanthus impetiginosus, Bignoniaceae), a highly valued, ecologically keystone Neotropical timber forest tree.</title>
        <authorList>
            <person name="Silva-Junior O.B."/>
            <person name="Grattapaglia D."/>
            <person name="Novaes E."/>
            <person name="Collevatti R.G."/>
        </authorList>
    </citation>
    <scope>NUCLEOTIDE SEQUENCE [LARGE SCALE GENOMIC DNA]</scope>
    <source>
        <strain evidence="2">cv. UFG-1</strain>
    </source>
</reference>
<gene>
    <name evidence="1" type="ORF">CDL12_16798</name>
</gene>
<accession>A0A2G9GZB0</accession>
<dbReference type="Proteomes" id="UP000231279">
    <property type="component" value="Unassembled WGS sequence"/>
</dbReference>
<evidence type="ECO:0000313" key="2">
    <source>
        <dbReference type="Proteomes" id="UP000231279"/>
    </source>
</evidence>
<dbReference type="AlphaFoldDB" id="A0A2G9GZB0"/>
<proteinExistence type="predicted"/>
<dbReference type="EMBL" id="NKXS01003181">
    <property type="protein sequence ID" value="PIN10609.1"/>
    <property type="molecule type" value="Genomic_DNA"/>
</dbReference>
<comment type="caution">
    <text evidence="1">The sequence shown here is derived from an EMBL/GenBank/DDBJ whole genome shotgun (WGS) entry which is preliminary data.</text>
</comment>